<evidence type="ECO:0000313" key="7">
    <source>
        <dbReference type="EMBL" id="MBS7230903.1"/>
    </source>
</evidence>
<comment type="cofactor">
    <cofactor evidence="1">
        <name>FAD</name>
        <dbReference type="ChEBI" id="CHEBI:57692"/>
    </cofactor>
</comment>
<protein>
    <submittedName>
        <fullName evidence="7">FAD-dependent oxidoreductase</fullName>
    </submittedName>
</protein>
<accession>A0ABS5PAK1</accession>
<dbReference type="Gene3D" id="3.50.50.100">
    <property type="match status" value="1"/>
</dbReference>
<dbReference type="PRINTS" id="PR00368">
    <property type="entry name" value="FADPNR"/>
</dbReference>
<organism evidence="7 8">
    <name type="scientific">Flavobacterium psychroterrae</name>
    <dbReference type="NCBI Taxonomy" id="2133767"/>
    <lineage>
        <taxon>Bacteria</taxon>
        <taxon>Pseudomonadati</taxon>
        <taxon>Bacteroidota</taxon>
        <taxon>Flavobacteriia</taxon>
        <taxon>Flavobacteriales</taxon>
        <taxon>Flavobacteriaceae</taxon>
        <taxon>Flavobacterium</taxon>
    </lineage>
</organism>
<name>A0ABS5PAK1_9FLAO</name>
<reference evidence="7 8" key="1">
    <citation type="journal article" date="2018" name="Int. J. Syst. Evol. Microbiol.">
        <title>Flavobacterium chryseum sp. nov. and Flavobacterium psychroterrae sp. nov., novel environmental bacteria isolated from Antarctica.</title>
        <authorList>
            <person name="Kralova S."/>
            <person name="Svec P."/>
            <person name="Busse H.J."/>
            <person name="Stankova E."/>
            <person name="Vaczi P."/>
            <person name="Sedlacek I."/>
        </authorList>
    </citation>
    <scope>NUCLEOTIDE SEQUENCE [LARGE SCALE GENOMIC DNA]</scope>
    <source>
        <strain evidence="7 8">CCM 8827</strain>
    </source>
</reference>
<dbReference type="InterPro" id="IPR023753">
    <property type="entry name" value="FAD/NAD-binding_dom"/>
</dbReference>
<evidence type="ECO:0000256" key="4">
    <source>
        <dbReference type="ARBA" id="ARBA00022827"/>
    </source>
</evidence>
<dbReference type="PRINTS" id="PR00411">
    <property type="entry name" value="PNDRDTASEI"/>
</dbReference>
<evidence type="ECO:0000256" key="2">
    <source>
        <dbReference type="ARBA" id="ARBA00005272"/>
    </source>
</evidence>
<dbReference type="RefSeq" id="WP_213297150.1">
    <property type="nucleotide sequence ID" value="NZ_JAGYVZ010000005.1"/>
</dbReference>
<keyword evidence="5" id="KW-0560">Oxidoreductase</keyword>
<dbReference type="Pfam" id="PF07992">
    <property type="entry name" value="Pyr_redox_2"/>
    <property type="match status" value="1"/>
</dbReference>
<dbReference type="EMBL" id="JAGYVZ010000005">
    <property type="protein sequence ID" value="MBS7230903.1"/>
    <property type="molecule type" value="Genomic_DNA"/>
</dbReference>
<gene>
    <name evidence="7" type="ORF">KHA90_07685</name>
</gene>
<dbReference type="SUPFAM" id="SSF51905">
    <property type="entry name" value="FAD/NAD(P)-binding domain"/>
    <property type="match status" value="2"/>
</dbReference>
<keyword evidence="3" id="KW-0285">Flavoprotein</keyword>
<evidence type="ECO:0000256" key="1">
    <source>
        <dbReference type="ARBA" id="ARBA00001974"/>
    </source>
</evidence>
<dbReference type="PANTHER" id="PTHR42913">
    <property type="entry name" value="APOPTOSIS-INDUCING FACTOR 1"/>
    <property type="match status" value="1"/>
</dbReference>
<evidence type="ECO:0000256" key="3">
    <source>
        <dbReference type="ARBA" id="ARBA00022630"/>
    </source>
</evidence>
<comment type="similarity">
    <text evidence="2">Belongs to the NADH dehydrogenase family.</text>
</comment>
<sequence length="408" mass="44517">MKKKLLVIGGGFAGFWSALSAVRQSRELKKEDELEITVINMDEYLTIRPRLYEVSLEGLRVELNKYFKPLNIKLIIGKAEIINPEKNQVTVATENGSRMLAYDYLILSSGSVLKAIDIPGIEKTFNVDTFNGAQKLEDHLKQLAGKNFNGEGAATFVIAGSGLTGLEVATVIKEKANKILADQAQKPIDFKVVLIEKAEKVGSYYSTEAQNYVIETLNAKDITVITGVTLDGFSHNGATLSNGQFIASQTVVSTVGLVASSLSSFFKGEKDKQGRLHVNEYLQLEEHNNVLAAGDVANVPVDDKGNSSIMACQFSMFLGKWAGHNAVNALFGHALKPYNYTDYVTCVDLGQQDGMLTTGWERTLLSSGIEGKTIKMEVTTKLIYPADDVQTALEDSYPEVPNVSQNAV</sequence>
<keyword evidence="4" id="KW-0274">FAD</keyword>
<evidence type="ECO:0000256" key="5">
    <source>
        <dbReference type="ARBA" id="ARBA00023002"/>
    </source>
</evidence>
<proteinExistence type="inferred from homology"/>
<comment type="caution">
    <text evidence="7">The sequence shown here is derived from an EMBL/GenBank/DDBJ whole genome shotgun (WGS) entry which is preliminary data.</text>
</comment>
<keyword evidence="8" id="KW-1185">Reference proteome</keyword>
<evidence type="ECO:0000259" key="6">
    <source>
        <dbReference type="Pfam" id="PF07992"/>
    </source>
</evidence>
<evidence type="ECO:0000313" key="8">
    <source>
        <dbReference type="Proteomes" id="UP000722625"/>
    </source>
</evidence>
<dbReference type="InterPro" id="IPR036188">
    <property type="entry name" value="FAD/NAD-bd_sf"/>
</dbReference>
<feature type="domain" description="FAD/NAD(P)-binding" evidence="6">
    <location>
        <begin position="4"/>
        <end position="302"/>
    </location>
</feature>
<dbReference type="Proteomes" id="UP000722625">
    <property type="component" value="Unassembled WGS sequence"/>
</dbReference>
<dbReference type="PANTHER" id="PTHR42913:SF3">
    <property type="entry name" value="64 KDA MITOCHONDRIAL NADH DEHYDROGENASE (EUROFUNG)"/>
    <property type="match status" value="1"/>
</dbReference>
<dbReference type="InterPro" id="IPR051169">
    <property type="entry name" value="NADH-Q_oxidoreductase"/>
</dbReference>